<dbReference type="InterPro" id="IPR016130">
    <property type="entry name" value="Tyr_Pase_AS"/>
</dbReference>
<accession>A0ABP0EAN8</accession>
<feature type="domain" description="Tyrosine specific protein phosphatases" evidence="1">
    <location>
        <begin position="476"/>
        <end position="520"/>
    </location>
</feature>
<dbReference type="InterPro" id="IPR029058">
    <property type="entry name" value="AB_hydrolase_fold"/>
</dbReference>
<dbReference type="EMBL" id="OZ004253">
    <property type="protein sequence ID" value="CAK7893811.1"/>
    <property type="molecule type" value="Genomic_DNA"/>
</dbReference>
<organism evidence="2 3">
    <name type="scientific">[Candida] anglica</name>
    <dbReference type="NCBI Taxonomy" id="148631"/>
    <lineage>
        <taxon>Eukaryota</taxon>
        <taxon>Fungi</taxon>
        <taxon>Dikarya</taxon>
        <taxon>Ascomycota</taxon>
        <taxon>Saccharomycotina</taxon>
        <taxon>Pichiomycetes</taxon>
        <taxon>Debaryomycetaceae</taxon>
        <taxon>Kurtzmaniella</taxon>
    </lineage>
</organism>
<name>A0ABP0EAN8_9ASCO</name>
<evidence type="ECO:0000313" key="2">
    <source>
        <dbReference type="EMBL" id="CAK7893811.1"/>
    </source>
</evidence>
<dbReference type="Pfam" id="PF12697">
    <property type="entry name" value="Abhydrolase_6"/>
    <property type="match status" value="1"/>
</dbReference>
<reference evidence="2 3" key="1">
    <citation type="submission" date="2024-01" db="EMBL/GenBank/DDBJ databases">
        <authorList>
            <consortium name="Genoscope - CEA"/>
            <person name="William W."/>
        </authorList>
    </citation>
    <scope>NUCLEOTIDE SEQUENCE [LARGE SCALE GENOMIC DNA]</scope>
    <source>
        <strain evidence="2 3">29B2s-10</strain>
    </source>
</reference>
<dbReference type="SUPFAM" id="SSF52799">
    <property type="entry name" value="(Phosphotyrosine protein) phosphatases II"/>
    <property type="match status" value="1"/>
</dbReference>
<protein>
    <recommendedName>
        <fullName evidence="1">Tyrosine specific protein phosphatases domain-containing protein</fullName>
    </recommendedName>
</protein>
<dbReference type="SUPFAM" id="SSF53474">
    <property type="entry name" value="alpha/beta-Hydrolases"/>
    <property type="match status" value="1"/>
</dbReference>
<sequence length="657" mass="73539">MTSREIEVTIGPNGLKGTLTVPPAVDVENALGLGYAPATTKAALILHGQSGHRNYCYQKALAHSLAQELGMYTLRIDFRGCGESPDGPDPKMLGRIIQHDVEDIQHCAEFLIDAEKNPVDIAFTLSAIIGHSRGSLAMFLWAVEQNRLLRSTESSSSAIIVPSLVNCSARFRSKTVLDRYPAIDDEFIGVEQTCLRYGKFERTWVPKAELLSLATPDVSAISELSREMSVLSIYGLNDHIVPVEDSAHYANHLNRGIKSHELVLIPHADHNFYGTDEVITELDHEEFNSEGLPLTKKNLVNFNPKVVKLIVDYLSPDKEFERFLSSSSSIGHVPRWKHVEGISNFRDVGGWNVISVPRGLILPENIKSPVEGLGQLYVKPQIAFRCANMANVTDLGLQELQDLQVKVIFDLRSDGECNKDGIPQNLSQYGIRRVHAPVFTQTDYSPQAIAMRYTNLMTSWYTYVQVYDKLLGDATSTFRSIFEYIRDEVPKGGSFVFHCTAGKDRTGILAMLMLLLCGVDKHTVAREYELTTYGLKPDHESIKHKFVSTIEKVKSKLAAVGQSSNYEESIRQGRKNWTIEEDGFNNLISSRYEAMLSTIELFNSKYGGIVNYMKNYLGFSDEDLTKIYSVLVHADVADGFADRAFVKWDHRPGQSKI</sequence>
<dbReference type="PROSITE" id="PS50056">
    <property type="entry name" value="TYR_PHOSPHATASE_2"/>
    <property type="match status" value="1"/>
</dbReference>
<dbReference type="PANTHER" id="PTHR31126">
    <property type="entry name" value="TYROSINE-PROTEIN PHOSPHATASE"/>
    <property type="match status" value="1"/>
</dbReference>
<dbReference type="Gene3D" id="3.90.190.10">
    <property type="entry name" value="Protein tyrosine phosphatase superfamily"/>
    <property type="match status" value="1"/>
</dbReference>
<dbReference type="Proteomes" id="UP001497600">
    <property type="component" value="Chromosome A"/>
</dbReference>
<proteinExistence type="predicted"/>
<evidence type="ECO:0000313" key="3">
    <source>
        <dbReference type="Proteomes" id="UP001497600"/>
    </source>
</evidence>
<dbReference type="InterPro" id="IPR000073">
    <property type="entry name" value="AB_hydrolase_1"/>
</dbReference>
<dbReference type="InterPro" id="IPR026893">
    <property type="entry name" value="Tyr/Ser_Pase_IphP-type"/>
</dbReference>
<dbReference type="PROSITE" id="PS00383">
    <property type="entry name" value="TYR_PHOSPHATASE_1"/>
    <property type="match status" value="1"/>
</dbReference>
<dbReference type="PANTHER" id="PTHR31126:SF1">
    <property type="entry name" value="TYROSINE SPECIFIC PROTEIN PHOSPHATASES DOMAIN-CONTAINING PROTEIN"/>
    <property type="match status" value="1"/>
</dbReference>
<dbReference type="Pfam" id="PF13350">
    <property type="entry name" value="Y_phosphatase3"/>
    <property type="match status" value="1"/>
</dbReference>
<dbReference type="InterPro" id="IPR000387">
    <property type="entry name" value="Tyr_Pase_dom"/>
</dbReference>
<keyword evidence="3" id="KW-1185">Reference proteome</keyword>
<dbReference type="Gene3D" id="3.40.50.1820">
    <property type="entry name" value="alpha/beta hydrolase"/>
    <property type="match status" value="1"/>
</dbReference>
<evidence type="ECO:0000259" key="1">
    <source>
        <dbReference type="PROSITE" id="PS50056"/>
    </source>
</evidence>
<dbReference type="InterPro" id="IPR029021">
    <property type="entry name" value="Prot-tyrosine_phosphatase-like"/>
</dbReference>
<gene>
    <name evidence="2" type="ORF">CAAN4_A09362</name>
</gene>